<organism evidence="3 4">
    <name type="scientific">Dissophora globulifera</name>
    <dbReference type="NCBI Taxonomy" id="979702"/>
    <lineage>
        <taxon>Eukaryota</taxon>
        <taxon>Fungi</taxon>
        <taxon>Fungi incertae sedis</taxon>
        <taxon>Mucoromycota</taxon>
        <taxon>Mortierellomycotina</taxon>
        <taxon>Mortierellomycetes</taxon>
        <taxon>Mortierellales</taxon>
        <taxon>Mortierellaceae</taxon>
        <taxon>Dissophora</taxon>
    </lineage>
</organism>
<dbReference type="GO" id="GO:0070628">
    <property type="term" value="F:proteasome binding"/>
    <property type="evidence" value="ECO:0007669"/>
    <property type="project" value="TreeGrafter"/>
</dbReference>
<evidence type="ECO:0000259" key="2">
    <source>
        <dbReference type="PROSITE" id="PS51397"/>
    </source>
</evidence>
<dbReference type="Proteomes" id="UP000738325">
    <property type="component" value="Unassembled WGS sequence"/>
</dbReference>
<dbReference type="EMBL" id="JAAAIP010000158">
    <property type="protein sequence ID" value="KAG0324232.1"/>
    <property type="molecule type" value="Genomic_DNA"/>
</dbReference>
<sequence>MALIQYAFKGTKHDLHVSDATTVAEFLDSISEQTDVPVAGLKVTLKGKVLRPHQDNSSTHSLLEQHPDLATGAKIFVLGTTQQDIAKVHSIDKHVSTRKAYRPPPAVKRSQPVRNLDDDKYTFGDIQVLPQFSEQDKARALLERLKVDKGIVGIMQLHKWQVGSLIELSPAEKTILGYNRNKGELIALRLRTDDLEGFRHYDAVRKVLLHELVHNVWSEHDDNFHALNRQLNKEVQQLDWTAQGGSRVSKDAFFDPSNGLTGYHDDLEDYGADVQTWQGGSFVLGGGSKSRGEGASTMSPRELAARAAQLRQIASEKDEDGMCGAK</sequence>
<dbReference type="PANTHER" id="PTHR47795">
    <property type="entry name" value="UBIQUITIN AND WLM DOMAIN-CONTAINING METALLOPROTEASE SPCC1442.07C"/>
    <property type="match status" value="1"/>
</dbReference>
<dbReference type="PROSITE" id="PS51397">
    <property type="entry name" value="WLM"/>
    <property type="match status" value="1"/>
</dbReference>
<dbReference type="Pfam" id="PF08325">
    <property type="entry name" value="WLM"/>
    <property type="match status" value="1"/>
</dbReference>
<dbReference type="InterPro" id="IPR029071">
    <property type="entry name" value="Ubiquitin-like_domsf"/>
</dbReference>
<keyword evidence="4" id="KW-1185">Reference proteome</keyword>
<accession>A0A9P6UXI0</accession>
<dbReference type="InterPro" id="IPR000626">
    <property type="entry name" value="Ubiquitin-like_dom"/>
</dbReference>
<feature type="domain" description="WLM" evidence="2">
    <location>
        <begin position="114"/>
        <end position="313"/>
    </location>
</feature>
<dbReference type="Pfam" id="PF00240">
    <property type="entry name" value="ubiquitin"/>
    <property type="match status" value="1"/>
</dbReference>
<comment type="caution">
    <text evidence="3">The sequence shown here is derived from an EMBL/GenBank/DDBJ whole genome shotgun (WGS) entry which is preliminary data.</text>
</comment>
<dbReference type="OrthoDB" id="49605at2759"/>
<dbReference type="PANTHER" id="PTHR47795:SF1">
    <property type="entry name" value="DNA-DEPENDENT METALLOPROTEASE WSS1 HOMOLOG 2"/>
    <property type="match status" value="1"/>
</dbReference>
<evidence type="ECO:0000313" key="4">
    <source>
        <dbReference type="Proteomes" id="UP000738325"/>
    </source>
</evidence>
<protein>
    <recommendedName>
        <fullName evidence="2">WLM domain-containing protein</fullName>
    </recommendedName>
</protein>
<dbReference type="Gene3D" id="3.10.20.90">
    <property type="entry name" value="Phosphatidylinositol 3-kinase Catalytic Subunit, Chain A, domain 1"/>
    <property type="match status" value="1"/>
</dbReference>
<feature type="region of interest" description="Disordered" evidence="1">
    <location>
        <begin position="288"/>
        <end position="308"/>
    </location>
</feature>
<evidence type="ECO:0000313" key="3">
    <source>
        <dbReference type="EMBL" id="KAG0324232.1"/>
    </source>
</evidence>
<reference evidence="3" key="1">
    <citation type="journal article" date="2020" name="Fungal Divers.">
        <title>Resolving the Mortierellaceae phylogeny through synthesis of multi-gene phylogenetics and phylogenomics.</title>
        <authorList>
            <person name="Vandepol N."/>
            <person name="Liber J."/>
            <person name="Desiro A."/>
            <person name="Na H."/>
            <person name="Kennedy M."/>
            <person name="Barry K."/>
            <person name="Grigoriev I.V."/>
            <person name="Miller A.N."/>
            <person name="O'Donnell K."/>
            <person name="Stajich J.E."/>
            <person name="Bonito G."/>
        </authorList>
    </citation>
    <scope>NUCLEOTIDE SEQUENCE</scope>
    <source>
        <strain evidence="3">REB-010B</strain>
    </source>
</reference>
<name>A0A9P6UXI0_9FUNG</name>
<proteinExistence type="predicted"/>
<dbReference type="InterPro" id="IPR013536">
    <property type="entry name" value="WLM_dom"/>
</dbReference>
<evidence type="ECO:0000256" key="1">
    <source>
        <dbReference type="SAM" id="MobiDB-lite"/>
    </source>
</evidence>
<gene>
    <name evidence="3" type="ORF">BGZ99_002064</name>
</gene>
<dbReference type="AlphaFoldDB" id="A0A9P6UXI0"/>
<dbReference type="SUPFAM" id="SSF54236">
    <property type="entry name" value="Ubiquitin-like"/>
    <property type="match status" value="1"/>
</dbReference>